<feature type="region of interest" description="Disordered" evidence="1">
    <location>
        <begin position="141"/>
        <end position="206"/>
    </location>
</feature>
<feature type="compositionally biased region" description="Basic residues" evidence="1">
    <location>
        <begin position="178"/>
        <end position="206"/>
    </location>
</feature>
<evidence type="ECO:0000256" key="1">
    <source>
        <dbReference type="SAM" id="MobiDB-lite"/>
    </source>
</evidence>
<organism evidence="2">
    <name type="scientific">viral metagenome</name>
    <dbReference type="NCBI Taxonomy" id="1070528"/>
    <lineage>
        <taxon>unclassified sequences</taxon>
        <taxon>metagenomes</taxon>
        <taxon>organismal metagenomes</taxon>
    </lineage>
</organism>
<dbReference type="AlphaFoldDB" id="A0A6C0J9Z5"/>
<accession>A0A6C0J9Z5</accession>
<proteinExistence type="predicted"/>
<reference evidence="2" key="1">
    <citation type="journal article" date="2020" name="Nature">
        <title>Giant virus diversity and host interactions through global metagenomics.</title>
        <authorList>
            <person name="Schulz F."/>
            <person name="Roux S."/>
            <person name="Paez-Espino D."/>
            <person name="Jungbluth S."/>
            <person name="Walsh D.A."/>
            <person name="Denef V.J."/>
            <person name="McMahon K.D."/>
            <person name="Konstantinidis K.T."/>
            <person name="Eloe-Fadrosh E.A."/>
            <person name="Kyrpides N.C."/>
            <person name="Woyke T."/>
        </authorList>
    </citation>
    <scope>NUCLEOTIDE SEQUENCE</scope>
    <source>
        <strain evidence="2">GVMAG-M-3300025880-75</strain>
    </source>
</reference>
<sequence length="206" mass="23716">MPRPPARYMNYTGTIGTQVRHATPKFYPGMNYIKAKEMKMNTDYYYELRNPCEGEDCIINKFIVQLVDKLDGLPSIKIKIIRVIKNPSNYPYQENEIYNVHLLSNHTYDGSIHTATYYEMKSPGILANTLMMKSLRVKPDGSLVPSHANTTSDPSGTGREIELPYVSQKVRKYLAPGGKRKTKKGKNKRKQTKKRKVKTIKKNKKR</sequence>
<dbReference type="EMBL" id="MN740358">
    <property type="protein sequence ID" value="QHU02462.1"/>
    <property type="molecule type" value="Genomic_DNA"/>
</dbReference>
<name>A0A6C0J9Z5_9ZZZZ</name>
<evidence type="ECO:0000313" key="2">
    <source>
        <dbReference type="EMBL" id="QHU02462.1"/>
    </source>
</evidence>
<protein>
    <submittedName>
        <fullName evidence="2">Uncharacterized protein</fullName>
    </submittedName>
</protein>